<reference evidence="2" key="1">
    <citation type="submission" date="2009-12" db="EMBL/GenBank/DDBJ databases">
        <title>Complete sequence of Treponema primitia strain ZAS-2.</title>
        <authorList>
            <person name="Tetu S.G."/>
            <person name="Matson E."/>
            <person name="Ren Q."/>
            <person name="Seshadri R."/>
            <person name="Elbourne L."/>
            <person name="Hassan K.A."/>
            <person name="Durkin A."/>
            <person name="Radune D."/>
            <person name="Mohamoud Y."/>
            <person name="Shay R."/>
            <person name="Jin S."/>
            <person name="Zhang X."/>
            <person name="Lucey K."/>
            <person name="Ballor N.R."/>
            <person name="Ottesen E."/>
            <person name="Rosenthal R."/>
            <person name="Allen A."/>
            <person name="Leadbetter J.R."/>
            <person name="Paulsen I.T."/>
        </authorList>
    </citation>
    <scope>NUCLEOTIDE SEQUENCE [LARGE SCALE GENOMIC DNA]</scope>
    <source>
        <strain evidence="2">ATCC BAA-887 / DSM 12427 / ZAS-2</strain>
    </source>
</reference>
<evidence type="ECO:0000313" key="1">
    <source>
        <dbReference type="EMBL" id="AEF86469.1"/>
    </source>
</evidence>
<name>F5YIT7_TREPZ</name>
<reference evidence="1 2" key="2">
    <citation type="journal article" date="2011" name="ISME J.">
        <title>RNA-seq reveals cooperative metabolic interactions between two termite-gut spirochete species in co-culture.</title>
        <authorList>
            <person name="Rosenthal A.Z."/>
            <person name="Matson E.G."/>
            <person name="Eldar A."/>
            <person name="Leadbetter J.R."/>
        </authorList>
    </citation>
    <scope>NUCLEOTIDE SEQUENCE [LARGE SCALE GENOMIC DNA]</scope>
    <source>
        <strain evidence="2">ATCC BAA-887 / DSM 12427 / ZAS-2</strain>
    </source>
</reference>
<evidence type="ECO:0000313" key="2">
    <source>
        <dbReference type="Proteomes" id="UP000009223"/>
    </source>
</evidence>
<dbReference type="EMBL" id="CP001843">
    <property type="protein sequence ID" value="AEF86469.1"/>
    <property type="molecule type" value="Genomic_DNA"/>
</dbReference>
<dbReference type="Pfam" id="PF19991">
    <property type="entry name" value="HMA_2"/>
    <property type="match status" value="1"/>
</dbReference>
<dbReference type="KEGG" id="tpi:TREPR_3539"/>
<dbReference type="AlphaFoldDB" id="F5YIT7"/>
<dbReference type="Proteomes" id="UP000009223">
    <property type="component" value="Chromosome"/>
</dbReference>
<organism evidence="1 2">
    <name type="scientific">Treponema primitia (strain ATCC BAA-887 / DSM 12427 / ZAS-2)</name>
    <dbReference type="NCBI Taxonomy" id="545694"/>
    <lineage>
        <taxon>Bacteria</taxon>
        <taxon>Pseudomonadati</taxon>
        <taxon>Spirochaetota</taxon>
        <taxon>Spirochaetia</taxon>
        <taxon>Spirochaetales</taxon>
        <taxon>Treponemataceae</taxon>
        <taxon>Treponema</taxon>
    </lineage>
</organism>
<keyword evidence="2" id="KW-1185">Reference proteome</keyword>
<proteinExistence type="predicted"/>
<protein>
    <submittedName>
        <fullName evidence="1">Heavy metal translocating P-type ATPase</fullName>
    </submittedName>
</protein>
<sequence>MIVSYFPGRIRLRFNELKNPVVGEQALARIQAVPGITRVELKPLTGSLLIEFDIKTLPPEKLFETGKRELAKFNITLELPNNP</sequence>
<accession>F5YIT7</accession>
<dbReference type="STRING" id="545694.TREPR_3539"/>
<gene>
    <name evidence="1" type="ordered locus">TREPR_3539</name>
</gene>
<dbReference type="RefSeq" id="WP_015706758.1">
    <property type="nucleotide sequence ID" value="NC_015578.1"/>
</dbReference>
<dbReference type="HOGENOM" id="CLU_177877_0_0_12"/>
<dbReference type="OrthoDB" id="361305at2"/>